<dbReference type="EMBL" id="OC318835">
    <property type="protein sequence ID" value="CAD7403391.1"/>
    <property type="molecule type" value="Genomic_DNA"/>
</dbReference>
<sequence>MDCGAVLAVEREGGAACIYIPPCRTEIEEIEQKVIKERERYQDATQDKSDGLSAIPYISINDKAVINHLTAPCAVRNAKVLKKMTSPGNQSECGYITSFSRQRLTSYDAIFLDT</sequence>
<reference evidence="1" key="1">
    <citation type="submission" date="2020-11" db="EMBL/GenBank/DDBJ databases">
        <authorList>
            <person name="Tran Van P."/>
        </authorList>
    </citation>
    <scope>NUCLEOTIDE SEQUENCE</scope>
</reference>
<proteinExistence type="predicted"/>
<name>A0A7R9GZP2_TIMCR</name>
<evidence type="ECO:0000313" key="1">
    <source>
        <dbReference type="EMBL" id="CAD7403391.1"/>
    </source>
</evidence>
<dbReference type="AlphaFoldDB" id="A0A7R9GZP2"/>
<protein>
    <submittedName>
        <fullName evidence="1">Uncharacterized protein</fullName>
    </submittedName>
</protein>
<accession>A0A7R9GZP2</accession>
<gene>
    <name evidence="1" type="ORF">TCEB3V08_LOCUS6967</name>
</gene>
<organism evidence="1">
    <name type="scientific">Timema cristinae</name>
    <name type="common">Walking stick</name>
    <dbReference type="NCBI Taxonomy" id="61476"/>
    <lineage>
        <taxon>Eukaryota</taxon>
        <taxon>Metazoa</taxon>
        <taxon>Ecdysozoa</taxon>
        <taxon>Arthropoda</taxon>
        <taxon>Hexapoda</taxon>
        <taxon>Insecta</taxon>
        <taxon>Pterygota</taxon>
        <taxon>Neoptera</taxon>
        <taxon>Polyneoptera</taxon>
        <taxon>Phasmatodea</taxon>
        <taxon>Timematodea</taxon>
        <taxon>Timematoidea</taxon>
        <taxon>Timematidae</taxon>
        <taxon>Timema</taxon>
    </lineage>
</organism>